<dbReference type="InterPro" id="IPR002559">
    <property type="entry name" value="Transposase_11"/>
</dbReference>
<keyword evidence="2" id="KW-0815">Transposition</keyword>
<sequence>MFDRGYVDYAAYDRFCMNQIFFVTRLKNNAVIEPLLTYDLPPNSTVSLDEKIRVGTQQKRMKHPLRMVQTVDSEGNLLFLLTNRFDLTADEIGEMYRSRWAIETFFKWMKQHIKIKTFYGTSENAVMNQVWMALIDRLPFGQPQQHSSFSICHISIKNFLHH</sequence>
<reference evidence="5 6" key="1">
    <citation type="submission" date="2018-11" db="EMBL/GenBank/DDBJ databases">
        <title>Complete genome sequence of Paenibacillus baekrokdamisoli strain KCTC 33723.</title>
        <authorList>
            <person name="Kang S.W."/>
            <person name="Lee K.C."/>
            <person name="Kim K.K."/>
            <person name="Kim J.S."/>
            <person name="Kim D.S."/>
            <person name="Ko S.H."/>
            <person name="Yang S.H."/>
            <person name="Lee J.S."/>
        </authorList>
    </citation>
    <scope>NUCLEOTIDE SEQUENCE [LARGE SCALE GENOMIC DNA]</scope>
    <source>
        <strain evidence="5 6">KCTC 33723</strain>
    </source>
</reference>
<evidence type="ECO:0000313" key="6">
    <source>
        <dbReference type="Proteomes" id="UP000275368"/>
    </source>
</evidence>
<dbReference type="Pfam" id="PF01609">
    <property type="entry name" value="DDE_Tnp_1"/>
    <property type="match status" value="1"/>
</dbReference>
<dbReference type="InterPro" id="IPR047952">
    <property type="entry name" value="Transpos_IS4"/>
</dbReference>
<dbReference type="PANTHER" id="PTHR33258:SF1">
    <property type="entry name" value="TRANSPOSASE INSL FOR INSERTION SEQUENCE ELEMENT IS186A-RELATED"/>
    <property type="match status" value="1"/>
</dbReference>
<organism evidence="5 6">
    <name type="scientific">Paenibacillus baekrokdamisoli</name>
    <dbReference type="NCBI Taxonomy" id="1712516"/>
    <lineage>
        <taxon>Bacteria</taxon>
        <taxon>Bacillati</taxon>
        <taxon>Bacillota</taxon>
        <taxon>Bacilli</taxon>
        <taxon>Bacillales</taxon>
        <taxon>Paenibacillaceae</taxon>
        <taxon>Paenibacillus</taxon>
    </lineage>
</organism>
<name>A0A3G9IU38_9BACL</name>
<keyword evidence="6" id="KW-1185">Reference proteome</keyword>
<dbReference type="EMBL" id="AP019308">
    <property type="protein sequence ID" value="BBH21762.1"/>
    <property type="molecule type" value="Genomic_DNA"/>
</dbReference>
<dbReference type="PANTHER" id="PTHR33258">
    <property type="entry name" value="TRANSPOSASE INSL FOR INSERTION SEQUENCE ELEMENT IS186A-RELATED"/>
    <property type="match status" value="1"/>
</dbReference>
<dbReference type="NCBIfam" id="NF033592">
    <property type="entry name" value="transpos_IS4_1"/>
    <property type="match status" value="1"/>
</dbReference>
<proteinExistence type="inferred from homology"/>
<dbReference type="AlphaFoldDB" id="A0A3G9IU38"/>
<dbReference type="KEGG" id="pbk:Back11_31070"/>
<evidence type="ECO:0000256" key="3">
    <source>
        <dbReference type="ARBA" id="ARBA00023125"/>
    </source>
</evidence>
<protein>
    <submittedName>
        <fullName evidence="5">Uncharacterized protein</fullName>
    </submittedName>
</protein>
<comment type="similarity">
    <text evidence="1">Belongs to the transposase 11 family.</text>
</comment>
<dbReference type="SUPFAM" id="SSF53098">
    <property type="entry name" value="Ribonuclease H-like"/>
    <property type="match status" value="1"/>
</dbReference>
<dbReference type="Proteomes" id="UP000275368">
    <property type="component" value="Chromosome"/>
</dbReference>
<dbReference type="Gene3D" id="3.90.350.10">
    <property type="entry name" value="Transposase Inhibitor Protein From Tn5, Chain A, domain 1"/>
    <property type="match status" value="1"/>
</dbReference>
<dbReference type="GO" id="GO:0004803">
    <property type="term" value="F:transposase activity"/>
    <property type="evidence" value="ECO:0007669"/>
    <property type="project" value="InterPro"/>
</dbReference>
<evidence type="ECO:0000256" key="1">
    <source>
        <dbReference type="ARBA" id="ARBA00010075"/>
    </source>
</evidence>
<evidence type="ECO:0000256" key="4">
    <source>
        <dbReference type="ARBA" id="ARBA00023172"/>
    </source>
</evidence>
<evidence type="ECO:0000256" key="2">
    <source>
        <dbReference type="ARBA" id="ARBA00022578"/>
    </source>
</evidence>
<keyword evidence="3" id="KW-0238">DNA-binding</keyword>
<accession>A0A3G9IU38</accession>
<dbReference type="GO" id="GO:0006313">
    <property type="term" value="P:DNA transposition"/>
    <property type="evidence" value="ECO:0007669"/>
    <property type="project" value="InterPro"/>
</dbReference>
<dbReference type="InterPro" id="IPR012337">
    <property type="entry name" value="RNaseH-like_sf"/>
</dbReference>
<gene>
    <name evidence="5" type="ORF">Back11_31070</name>
</gene>
<keyword evidence="4" id="KW-0233">DNA recombination</keyword>
<evidence type="ECO:0000313" key="5">
    <source>
        <dbReference type="EMBL" id="BBH21762.1"/>
    </source>
</evidence>
<dbReference type="GO" id="GO:0003677">
    <property type="term" value="F:DNA binding"/>
    <property type="evidence" value="ECO:0007669"/>
    <property type="project" value="UniProtKB-KW"/>
</dbReference>